<organism evidence="2 3">
    <name type="scientific">Oryzias melastigma</name>
    <name type="common">Marine medaka</name>
    <dbReference type="NCBI Taxonomy" id="30732"/>
    <lineage>
        <taxon>Eukaryota</taxon>
        <taxon>Metazoa</taxon>
        <taxon>Chordata</taxon>
        <taxon>Craniata</taxon>
        <taxon>Vertebrata</taxon>
        <taxon>Euteleostomi</taxon>
        <taxon>Actinopterygii</taxon>
        <taxon>Neopterygii</taxon>
        <taxon>Teleostei</taxon>
        <taxon>Neoteleostei</taxon>
        <taxon>Acanthomorphata</taxon>
        <taxon>Ovalentaria</taxon>
        <taxon>Atherinomorphae</taxon>
        <taxon>Beloniformes</taxon>
        <taxon>Adrianichthyidae</taxon>
        <taxon>Oryziinae</taxon>
        <taxon>Oryzias</taxon>
    </lineage>
</organism>
<evidence type="ECO:0000313" key="2">
    <source>
        <dbReference type="EMBL" id="KAF6726309.1"/>
    </source>
</evidence>
<evidence type="ECO:0000313" key="3">
    <source>
        <dbReference type="Proteomes" id="UP000646548"/>
    </source>
</evidence>
<reference evidence="2" key="1">
    <citation type="journal article" name="BMC Genomics">
        <title>Long-read sequencing and de novo genome assembly of marine medaka (Oryzias melastigma).</title>
        <authorList>
            <person name="Liang P."/>
            <person name="Saqib H.S.A."/>
            <person name="Ni X."/>
            <person name="Shen Y."/>
        </authorList>
    </citation>
    <scope>NUCLEOTIDE SEQUENCE</scope>
    <source>
        <strain evidence="2">Bigg-433</strain>
    </source>
</reference>
<feature type="region of interest" description="Disordered" evidence="1">
    <location>
        <begin position="1"/>
        <end position="104"/>
    </location>
</feature>
<comment type="caution">
    <text evidence="2">The sequence shown here is derived from an EMBL/GenBank/DDBJ whole genome shotgun (WGS) entry which is preliminary data.</text>
</comment>
<evidence type="ECO:0000256" key="1">
    <source>
        <dbReference type="SAM" id="MobiDB-lite"/>
    </source>
</evidence>
<dbReference type="EMBL" id="WKFB01000336">
    <property type="protein sequence ID" value="KAF6726309.1"/>
    <property type="molecule type" value="Genomic_DNA"/>
</dbReference>
<name>A0A834CEJ3_ORYME</name>
<dbReference type="Proteomes" id="UP000646548">
    <property type="component" value="Unassembled WGS sequence"/>
</dbReference>
<sequence length="133" mass="14312">MQLEWSSGDVRGRAPVPAPAAQTWSGRIKPRRSGRFCCSRTPVPCCASSSSSLPLSQERSRGEPSGLLAARRIILPGNPNGPLHESRAQSASPPPSSWIDGVPSARARSVSQSVSLRRRWRSVSALPPPRTHL</sequence>
<protein>
    <submittedName>
        <fullName evidence="2">Uncharacterized protein</fullName>
    </submittedName>
</protein>
<accession>A0A834CEJ3</accession>
<proteinExistence type="predicted"/>
<dbReference type="AlphaFoldDB" id="A0A834CEJ3"/>
<gene>
    <name evidence="2" type="ORF">FQA47_012322</name>
</gene>